<evidence type="ECO:0000313" key="3">
    <source>
        <dbReference type="Proteomes" id="UP000823588"/>
    </source>
</evidence>
<protein>
    <recommendedName>
        <fullName evidence="1">DUF7718 domain-containing protein</fullName>
    </recommendedName>
</protein>
<dbReference type="RefSeq" id="WP_137691695.1">
    <property type="nucleotide sequence ID" value="NZ_JAGGKQ010000032.1"/>
</dbReference>
<proteinExistence type="predicted"/>
<dbReference type="Proteomes" id="UP000823588">
    <property type="component" value="Unassembled WGS sequence"/>
</dbReference>
<dbReference type="Pfam" id="PF24839">
    <property type="entry name" value="DUF7718"/>
    <property type="match status" value="1"/>
</dbReference>
<dbReference type="OrthoDB" id="269995at2157"/>
<feature type="domain" description="DUF7718" evidence="1">
    <location>
        <begin position="20"/>
        <end position="112"/>
    </location>
</feature>
<organism evidence="2 3">
    <name type="scientific">Halorubrum alkaliphilum</name>
    <dbReference type="NCBI Taxonomy" id="261290"/>
    <lineage>
        <taxon>Archaea</taxon>
        <taxon>Methanobacteriati</taxon>
        <taxon>Methanobacteriota</taxon>
        <taxon>Stenosarchaea group</taxon>
        <taxon>Halobacteria</taxon>
        <taxon>Halobacteriales</taxon>
        <taxon>Haloferacaceae</taxon>
        <taxon>Halorubrum</taxon>
    </lineage>
</organism>
<reference evidence="2" key="1">
    <citation type="submission" date="2021-03" db="EMBL/GenBank/DDBJ databases">
        <title>Genomic Encyclopedia of Type Strains, Phase IV (KMG-IV): sequencing the most valuable type-strain genomes for metagenomic binning, comparative biology and taxonomic classification.</title>
        <authorList>
            <person name="Goeker M."/>
        </authorList>
    </citation>
    <scope>NUCLEOTIDE SEQUENCE</scope>
    <source>
        <strain evidence="2">DSM 23564</strain>
    </source>
</reference>
<comment type="caution">
    <text evidence="2">The sequence shown here is derived from an EMBL/GenBank/DDBJ whole genome shotgun (WGS) entry which is preliminary data.</text>
</comment>
<name>A0A8T4GLK6_9EURY</name>
<accession>A0A8T4GLK6</accession>
<dbReference type="EMBL" id="JAGGKQ010000032">
    <property type="protein sequence ID" value="MBP1923855.1"/>
    <property type="molecule type" value="Genomic_DNA"/>
</dbReference>
<evidence type="ECO:0000259" key="1">
    <source>
        <dbReference type="Pfam" id="PF24839"/>
    </source>
</evidence>
<sequence>MTRNSDFEYLYEVGRIRSTVFQIGTRADPSVNKPESFAVILFFELSDGTVVEVAKVDNAEHDEGTIHVDRYYRDVGADIKDFNVDIDGLWEGEAYLEQHWQQFAQTHLDNHGRATRDS</sequence>
<dbReference type="InterPro" id="IPR056135">
    <property type="entry name" value="DUF7718"/>
</dbReference>
<dbReference type="AlphaFoldDB" id="A0A8T4GLK6"/>
<gene>
    <name evidence="2" type="ORF">J2751_002900</name>
</gene>
<evidence type="ECO:0000313" key="2">
    <source>
        <dbReference type="EMBL" id="MBP1923855.1"/>
    </source>
</evidence>
<keyword evidence="3" id="KW-1185">Reference proteome</keyword>